<dbReference type="PANTHER" id="PTHR43537">
    <property type="entry name" value="TRANSCRIPTIONAL REGULATOR, GNTR FAMILY"/>
    <property type="match status" value="1"/>
</dbReference>
<dbReference type="EMBL" id="JAUHPW010000001">
    <property type="protein sequence ID" value="MDN4474650.1"/>
    <property type="molecule type" value="Genomic_DNA"/>
</dbReference>
<evidence type="ECO:0000313" key="5">
    <source>
        <dbReference type="EMBL" id="MDN4474650.1"/>
    </source>
</evidence>
<dbReference type="PRINTS" id="PR00035">
    <property type="entry name" value="HTHGNTR"/>
</dbReference>
<dbReference type="InterPro" id="IPR036390">
    <property type="entry name" value="WH_DNA-bd_sf"/>
</dbReference>
<evidence type="ECO:0000256" key="3">
    <source>
        <dbReference type="ARBA" id="ARBA00023163"/>
    </source>
</evidence>
<dbReference type="Gene3D" id="1.10.10.10">
    <property type="entry name" value="Winged helix-like DNA-binding domain superfamily/Winged helix DNA-binding domain"/>
    <property type="match status" value="1"/>
</dbReference>
<evidence type="ECO:0000256" key="2">
    <source>
        <dbReference type="ARBA" id="ARBA00023125"/>
    </source>
</evidence>
<organism evidence="5 6">
    <name type="scientific">Demequina litoralis</name>
    <dbReference type="NCBI Taxonomy" id="3051660"/>
    <lineage>
        <taxon>Bacteria</taxon>
        <taxon>Bacillati</taxon>
        <taxon>Actinomycetota</taxon>
        <taxon>Actinomycetes</taxon>
        <taxon>Micrococcales</taxon>
        <taxon>Demequinaceae</taxon>
        <taxon>Demequina</taxon>
    </lineage>
</organism>
<dbReference type="Proteomes" id="UP001172728">
    <property type="component" value="Unassembled WGS sequence"/>
</dbReference>
<dbReference type="InterPro" id="IPR011711">
    <property type="entry name" value="GntR_C"/>
</dbReference>
<evidence type="ECO:0000256" key="1">
    <source>
        <dbReference type="ARBA" id="ARBA00023015"/>
    </source>
</evidence>
<reference evidence="5" key="1">
    <citation type="submission" date="2023-06" db="EMBL/GenBank/DDBJ databases">
        <title>Sysu t00192.</title>
        <authorList>
            <person name="Gao L."/>
            <person name="Fang B.-Z."/>
            <person name="Li W.-J."/>
        </authorList>
    </citation>
    <scope>NUCLEOTIDE SEQUENCE</scope>
    <source>
        <strain evidence="5">SYSU T00192</strain>
    </source>
</reference>
<dbReference type="InterPro" id="IPR036388">
    <property type="entry name" value="WH-like_DNA-bd_sf"/>
</dbReference>
<dbReference type="CDD" id="cd07377">
    <property type="entry name" value="WHTH_GntR"/>
    <property type="match status" value="1"/>
</dbReference>
<feature type="domain" description="HTH gntR-type" evidence="4">
    <location>
        <begin position="1"/>
        <end position="68"/>
    </location>
</feature>
<proteinExistence type="predicted"/>
<protein>
    <submittedName>
        <fullName evidence="5">GntR family transcriptional regulator</fullName>
    </submittedName>
</protein>
<dbReference type="Gene3D" id="1.20.120.530">
    <property type="entry name" value="GntR ligand-binding domain-like"/>
    <property type="match status" value="1"/>
</dbReference>
<sequence>MRTSERVYELLREEILDGTLAPGAPLAEIEQSERLGVSRTPLREALSRLQGDGLVAARGGRGLVVAGLSLDDVRDLFEIRAALEVKAASLAAERRDPAVFEALRAEVSAAGEALAADGSRADFYALVARMDAAIDRAAANPYLLAALRGVRAHVARLRRVSSDDAARLRDATQEHLMILDAIIEGSPAMAAHATELHLHRSLASILRTIDRHPITEEHRQ</sequence>
<evidence type="ECO:0000313" key="6">
    <source>
        <dbReference type="Proteomes" id="UP001172728"/>
    </source>
</evidence>
<gene>
    <name evidence="5" type="ORF">QQX09_02150</name>
</gene>
<accession>A0ABT8G685</accession>
<dbReference type="Pfam" id="PF07729">
    <property type="entry name" value="FCD"/>
    <property type="match status" value="1"/>
</dbReference>
<dbReference type="PROSITE" id="PS50949">
    <property type="entry name" value="HTH_GNTR"/>
    <property type="match status" value="1"/>
</dbReference>
<evidence type="ECO:0000259" key="4">
    <source>
        <dbReference type="PROSITE" id="PS50949"/>
    </source>
</evidence>
<keyword evidence="6" id="KW-1185">Reference proteome</keyword>
<keyword evidence="2" id="KW-0238">DNA-binding</keyword>
<dbReference type="SMART" id="SM00345">
    <property type="entry name" value="HTH_GNTR"/>
    <property type="match status" value="1"/>
</dbReference>
<dbReference type="SUPFAM" id="SSF46785">
    <property type="entry name" value="Winged helix' DNA-binding domain"/>
    <property type="match status" value="1"/>
</dbReference>
<name>A0ABT8G685_9MICO</name>
<keyword evidence="3" id="KW-0804">Transcription</keyword>
<dbReference type="InterPro" id="IPR008920">
    <property type="entry name" value="TF_FadR/GntR_C"/>
</dbReference>
<dbReference type="RefSeq" id="WP_301131048.1">
    <property type="nucleotide sequence ID" value="NZ_JAUHPW010000001.1"/>
</dbReference>
<dbReference type="SUPFAM" id="SSF48008">
    <property type="entry name" value="GntR ligand-binding domain-like"/>
    <property type="match status" value="1"/>
</dbReference>
<dbReference type="Pfam" id="PF00392">
    <property type="entry name" value="GntR"/>
    <property type="match status" value="1"/>
</dbReference>
<dbReference type="InterPro" id="IPR000524">
    <property type="entry name" value="Tscrpt_reg_HTH_GntR"/>
</dbReference>
<keyword evidence="1" id="KW-0805">Transcription regulation</keyword>
<dbReference type="PANTHER" id="PTHR43537:SF49">
    <property type="entry name" value="TRANSCRIPTIONAL REGULATORY PROTEIN"/>
    <property type="match status" value="1"/>
</dbReference>
<dbReference type="SMART" id="SM00895">
    <property type="entry name" value="FCD"/>
    <property type="match status" value="1"/>
</dbReference>
<comment type="caution">
    <text evidence="5">The sequence shown here is derived from an EMBL/GenBank/DDBJ whole genome shotgun (WGS) entry which is preliminary data.</text>
</comment>